<evidence type="ECO:0000313" key="1">
    <source>
        <dbReference type="EMBL" id="MPL69279.1"/>
    </source>
</evidence>
<gene>
    <name evidence="1" type="ORF">SDC9_15016</name>
</gene>
<dbReference type="AlphaFoldDB" id="A0A644TRL6"/>
<reference evidence="1" key="1">
    <citation type="submission" date="2019-08" db="EMBL/GenBank/DDBJ databases">
        <authorList>
            <person name="Kucharzyk K."/>
            <person name="Murdoch R.W."/>
            <person name="Higgins S."/>
            <person name="Loffler F."/>
        </authorList>
    </citation>
    <scope>NUCLEOTIDE SEQUENCE</scope>
</reference>
<comment type="caution">
    <text evidence="1">The sequence shown here is derived from an EMBL/GenBank/DDBJ whole genome shotgun (WGS) entry which is preliminary data.</text>
</comment>
<organism evidence="1">
    <name type="scientific">bioreactor metagenome</name>
    <dbReference type="NCBI Taxonomy" id="1076179"/>
    <lineage>
        <taxon>unclassified sequences</taxon>
        <taxon>metagenomes</taxon>
        <taxon>ecological metagenomes</taxon>
    </lineage>
</organism>
<protein>
    <submittedName>
        <fullName evidence="1">Uncharacterized protein</fullName>
    </submittedName>
</protein>
<sequence>MLIKKIEQLEAELLFGAHPTLVAAYNHAKNDMPESALPEIIEKFQLWKADWTDKAIDDDDIDLPEYEDLIKEGR</sequence>
<dbReference type="EMBL" id="VSSQ01000046">
    <property type="protein sequence ID" value="MPL69279.1"/>
    <property type="molecule type" value="Genomic_DNA"/>
</dbReference>
<name>A0A644TRL6_9ZZZZ</name>
<accession>A0A644TRL6</accession>
<proteinExistence type="predicted"/>